<comment type="caution">
    <text evidence="2">The sequence shown here is derived from an EMBL/GenBank/DDBJ whole genome shotgun (WGS) entry which is preliminary data.</text>
</comment>
<gene>
    <name evidence="2" type="ORF">IH622_08790</name>
</gene>
<evidence type="ECO:0000313" key="2">
    <source>
        <dbReference type="EMBL" id="MBE0560899.1"/>
    </source>
</evidence>
<dbReference type="AlphaFoldDB" id="A0A8I0N301"/>
<proteinExistence type="predicted"/>
<evidence type="ECO:0008006" key="4">
    <source>
        <dbReference type="Google" id="ProtNLM"/>
    </source>
</evidence>
<reference evidence="2" key="1">
    <citation type="submission" date="2020-09" db="EMBL/GenBank/DDBJ databases">
        <authorList>
            <person name="Dalcin Martins P."/>
        </authorList>
    </citation>
    <scope>NUCLEOTIDE SEQUENCE</scope>
    <source>
        <strain evidence="2">MAG47</strain>
    </source>
</reference>
<name>A0A8I0N301_BRUAN</name>
<protein>
    <recommendedName>
        <fullName evidence="4">DUF3019 domain-containing protein</fullName>
    </recommendedName>
</protein>
<evidence type="ECO:0000256" key="1">
    <source>
        <dbReference type="SAM" id="SignalP"/>
    </source>
</evidence>
<reference evidence="2" key="2">
    <citation type="submission" date="2020-10" db="EMBL/GenBank/DDBJ databases">
        <title>Enrichment of novel Verrucomicrobia, Bacteroidetes and Krumholzibacteria in an oxygen-limited, methane- and iron-fed bioreactor inoculated with Bothnian Sea sediments.</title>
        <authorList>
            <person name="Martins P.D."/>
            <person name="de Jong A."/>
            <person name="Lenstra W.K."/>
            <person name="van Helmond N.A.G.M."/>
            <person name="Slomp C.P."/>
            <person name="Jetten M.S.M."/>
            <person name="Welte C.U."/>
            <person name="Rasigraf O."/>
        </authorList>
    </citation>
    <scope>NUCLEOTIDE SEQUENCE</scope>
    <source>
        <strain evidence="2">MAG47</strain>
    </source>
</reference>
<dbReference type="EMBL" id="JACZKO010000026">
    <property type="protein sequence ID" value="MBE0560899.1"/>
    <property type="molecule type" value="Genomic_DNA"/>
</dbReference>
<keyword evidence="1" id="KW-0732">Signal</keyword>
<dbReference type="Proteomes" id="UP000642265">
    <property type="component" value="Unassembled WGS sequence"/>
</dbReference>
<feature type="chain" id="PRO_5034142493" description="DUF3019 domain-containing protein" evidence="1">
    <location>
        <begin position="39"/>
        <end position="150"/>
    </location>
</feature>
<organism evidence="2 3">
    <name type="scientific">Brucella anthropi</name>
    <name type="common">Ochrobactrum anthropi</name>
    <dbReference type="NCBI Taxonomy" id="529"/>
    <lineage>
        <taxon>Bacteria</taxon>
        <taxon>Pseudomonadati</taxon>
        <taxon>Pseudomonadota</taxon>
        <taxon>Alphaproteobacteria</taxon>
        <taxon>Hyphomicrobiales</taxon>
        <taxon>Brucellaceae</taxon>
        <taxon>Brucella/Ochrobactrum group</taxon>
        <taxon>Brucella</taxon>
    </lineage>
</organism>
<evidence type="ECO:0000313" key="3">
    <source>
        <dbReference type="Proteomes" id="UP000642265"/>
    </source>
</evidence>
<sequence length="150" mass="16612">MVPVRSVCRAFDANTWPTKLPWLLFFAAILSPCTFAQAAVAQEDVLCRMFRQKAIEVNNAYALDKPEGFSSVEVQASCTYKKYDQYVVLTADAAEAIDQTADEIKSSYVAATCADAVGWSSAFDRGWVTSFYFLNSRNEVVLSMSLNSCN</sequence>
<accession>A0A8I0N301</accession>
<feature type="signal peptide" evidence="1">
    <location>
        <begin position="1"/>
        <end position="38"/>
    </location>
</feature>